<dbReference type="SUPFAM" id="SSF53901">
    <property type="entry name" value="Thiolase-like"/>
    <property type="match status" value="1"/>
</dbReference>
<gene>
    <name evidence="5" type="ORF">CCAN11_1430008</name>
</gene>
<evidence type="ECO:0000256" key="2">
    <source>
        <dbReference type="ARBA" id="ARBA00023315"/>
    </source>
</evidence>
<dbReference type="CDD" id="cd00830">
    <property type="entry name" value="KAS_III"/>
    <property type="match status" value="1"/>
</dbReference>
<dbReference type="Pfam" id="PF08541">
    <property type="entry name" value="ACP_syn_III_C"/>
    <property type="match status" value="1"/>
</dbReference>
<dbReference type="Pfam" id="PF08545">
    <property type="entry name" value="ACP_syn_III"/>
    <property type="match status" value="1"/>
</dbReference>
<dbReference type="Proteomes" id="UP000039370">
    <property type="component" value="Unassembled WGS sequence"/>
</dbReference>
<dbReference type="InterPro" id="IPR013747">
    <property type="entry name" value="ACP_syn_III_C"/>
</dbReference>
<feature type="domain" description="Beta-ketoacyl-[acyl-carrier-protein] synthase III C-terminal" evidence="3">
    <location>
        <begin position="235"/>
        <end position="321"/>
    </location>
</feature>
<organism evidence="5 6">
    <name type="scientific">Capnocytophaga canimorsus</name>
    <dbReference type="NCBI Taxonomy" id="28188"/>
    <lineage>
        <taxon>Bacteria</taxon>
        <taxon>Pseudomonadati</taxon>
        <taxon>Bacteroidota</taxon>
        <taxon>Flavobacteriia</taxon>
        <taxon>Flavobacteriales</taxon>
        <taxon>Flavobacteriaceae</taxon>
        <taxon>Capnocytophaga</taxon>
    </lineage>
</organism>
<reference evidence="6" key="1">
    <citation type="submission" date="2015-01" db="EMBL/GenBank/DDBJ databases">
        <authorList>
            <person name="MANFREDI Pablo"/>
        </authorList>
    </citation>
    <scope>NUCLEOTIDE SEQUENCE [LARGE SCALE GENOMIC DNA]</scope>
    <source>
        <strain evidence="6">Cc11</strain>
    </source>
</reference>
<evidence type="ECO:0000256" key="1">
    <source>
        <dbReference type="ARBA" id="ARBA00022679"/>
    </source>
</evidence>
<dbReference type="PANTHER" id="PTHR34069:SF2">
    <property type="entry name" value="BETA-KETOACYL-[ACYL-CARRIER-PROTEIN] SYNTHASE III"/>
    <property type="match status" value="1"/>
</dbReference>
<dbReference type="EC" id="2.3.1.180" evidence="5"/>
<dbReference type="GO" id="GO:0004315">
    <property type="term" value="F:3-oxoacyl-[acyl-carrier-protein] synthase activity"/>
    <property type="evidence" value="ECO:0007669"/>
    <property type="project" value="InterPro"/>
</dbReference>
<dbReference type="NCBIfam" id="NF006829">
    <property type="entry name" value="PRK09352.1"/>
    <property type="match status" value="1"/>
</dbReference>
<dbReference type="GO" id="GO:0006633">
    <property type="term" value="P:fatty acid biosynthetic process"/>
    <property type="evidence" value="ECO:0007669"/>
    <property type="project" value="InterPro"/>
</dbReference>
<keyword evidence="2 5" id="KW-0012">Acyltransferase</keyword>
<proteinExistence type="predicted"/>
<evidence type="ECO:0000313" key="6">
    <source>
        <dbReference type="Proteomes" id="UP000039370"/>
    </source>
</evidence>
<sequence>MSFIKAISTYFPDNIITNDDIVLRFPEWSSQKILNKIGVKQRYVTHENQFTSDIATKAVEKLLTEHNIEKSKIDFLILCTQTPDYLLPTTACIIQHLVGLPTTCASIDLNQGCSGYVYGLSVADGLIASGNFKNVVLVTADVYSKRIHSSDKGNISIFGDAATATLISNEGEYKIGKFTLGTDGSGAENIIIKNSGTRYKQTQNDDDLDNFLQMKGNKVFQFIMKYIPPVIHKNLEKNNLNLENVDLFVFHQANTHILSKLHQEIEIPSDKFVLEMENYGNTVSSTIPIALKAHLQKHPEKPNEVIQLAGFGVGYSWGATCIFKQ</sequence>
<evidence type="ECO:0000259" key="3">
    <source>
        <dbReference type="Pfam" id="PF08541"/>
    </source>
</evidence>
<dbReference type="InterPro" id="IPR016039">
    <property type="entry name" value="Thiolase-like"/>
</dbReference>
<dbReference type="AlphaFoldDB" id="A0A0B7I9P7"/>
<dbReference type="EMBL" id="CDOK01000050">
    <property type="protein sequence ID" value="CEN47449.1"/>
    <property type="molecule type" value="Genomic_DNA"/>
</dbReference>
<keyword evidence="1 5" id="KW-0808">Transferase</keyword>
<dbReference type="Gene3D" id="3.40.47.10">
    <property type="match status" value="1"/>
</dbReference>
<name>A0A0B7I9P7_9FLAO</name>
<accession>A0A0B7I9P7</accession>
<dbReference type="GO" id="GO:0044550">
    <property type="term" value="P:secondary metabolite biosynthetic process"/>
    <property type="evidence" value="ECO:0007669"/>
    <property type="project" value="TreeGrafter"/>
</dbReference>
<feature type="domain" description="Beta-ketoacyl-[acyl-carrier-protein] synthase III N-terminal" evidence="4">
    <location>
        <begin position="107"/>
        <end position="184"/>
    </location>
</feature>
<dbReference type="InterPro" id="IPR013751">
    <property type="entry name" value="ACP_syn_III_N"/>
</dbReference>
<protein>
    <submittedName>
        <fullName evidence="5">Beta-ketoacyl-ACP synthase III</fullName>
        <ecNumber evidence="5">2.3.1.180</ecNumber>
    </submittedName>
</protein>
<dbReference type="GO" id="GO:0033818">
    <property type="term" value="F:beta-ketoacyl-acyl-carrier-protein synthase III activity"/>
    <property type="evidence" value="ECO:0007669"/>
    <property type="project" value="UniProtKB-EC"/>
</dbReference>
<evidence type="ECO:0000259" key="4">
    <source>
        <dbReference type="Pfam" id="PF08545"/>
    </source>
</evidence>
<dbReference type="PANTHER" id="PTHR34069">
    <property type="entry name" value="3-OXOACYL-[ACYL-CARRIER-PROTEIN] SYNTHASE 3"/>
    <property type="match status" value="1"/>
</dbReference>
<evidence type="ECO:0000313" key="5">
    <source>
        <dbReference type="EMBL" id="CEN47449.1"/>
    </source>
</evidence>